<dbReference type="InterPro" id="IPR004843">
    <property type="entry name" value="Calcineurin-like_PHP"/>
</dbReference>
<dbReference type="PANTHER" id="PTHR30337:SF0">
    <property type="entry name" value="NUCLEASE SBCCD SUBUNIT D"/>
    <property type="match status" value="1"/>
</dbReference>
<evidence type="ECO:0000313" key="10">
    <source>
        <dbReference type="EMBL" id="RHA79045.1"/>
    </source>
</evidence>
<keyword evidence="6 7" id="KW-0269">Exonuclease</keyword>
<dbReference type="Gene3D" id="3.60.21.10">
    <property type="match status" value="1"/>
</dbReference>
<dbReference type="GO" id="GO:0008408">
    <property type="term" value="F:3'-5' exonuclease activity"/>
    <property type="evidence" value="ECO:0007669"/>
    <property type="project" value="InterPro"/>
</dbReference>
<dbReference type="InterPro" id="IPR041796">
    <property type="entry name" value="Mre11_N"/>
</dbReference>
<keyword evidence="7" id="KW-0235">DNA replication</keyword>
<dbReference type="GO" id="GO:0006310">
    <property type="term" value="P:DNA recombination"/>
    <property type="evidence" value="ECO:0007669"/>
    <property type="project" value="UniProtKB-KW"/>
</dbReference>
<dbReference type="AlphaFoldDB" id="A0A413T5D3"/>
<dbReference type="EMBL" id="QSFT01000001">
    <property type="protein sequence ID" value="RHA79045.1"/>
    <property type="molecule type" value="Genomic_DNA"/>
</dbReference>
<dbReference type="PANTHER" id="PTHR30337">
    <property type="entry name" value="COMPONENT OF ATP-DEPENDENT DSDNA EXONUCLEASE"/>
    <property type="match status" value="1"/>
</dbReference>
<evidence type="ECO:0000256" key="7">
    <source>
        <dbReference type="RuleBase" id="RU363069"/>
    </source>
</evidence>
<evidence type="ECO:0000256" key="4">
    <source>
        <dbReference type="ARBA" id="ARBA00022722"/>
    </source>
</evidence>
<evidence type="ECO:0000256" key="2">
    <source>
        <dbReference type="ARBA" id="ARBA00011322"/>
    </source>
</evidence>
<evidence type="ECO:0000259" key="9">
    <source>
        <dbReference type="Pfam" id="PF12320"/>
    </source>
</evidence>
<keyword evidence="4 7" id="KW-0540">Nuclease</keyword>
<dbReference type="InterPro" id="IPR050535">
    <property type="entry name" value="DNA_Repair-Maintenance_Comp"/>
</dbReference>
<keyword evidence="7" id="KW-0233">DNA recombination</keyword>
<dbReference type="InterPro" id="IPR026843">
    <property type="entry name" value="SbcD_C"/>
</dbReference>
<dbReference type="GO" id="GO:0006260">
    <property type="term" value="P:DNA replication"/>
    <property type="evidence" value="ECO:0007669"/>
    <property type="project" value="UniProtKB-KW"/>
</dbReference>
<evidence type="ECO:0000259" key="8">
    <source>
        <dbReference type="Pfam" id="PF00149"/>
    </source>
</evidence>
<evidence type="ECO:0000256" key="3">
    <source>
        <dbReference type="ARBA" id="ARBA00013365"/>
    </source>
</evidence>
<keyword evidence="7" id="KW-0255">Endonuclease</keyword>
<dbReference type="SUPFAM" id="SSF56300">
    <property type="entry name" value="Metallo-dependent phosphatases"/>
    <property type="match status" value="1"/>
</dbReference>
<dbReference type="InterPro" id="IPR029052">
    <property type="entry name" value="Metallo-depent_PP-like"/>
</dbReference>
<organism evidence="10 11">
    <name type="scientific">Phocaeicola coprophilus</name>
    <dbReference type="NCBI Taxonomy" id="387090"/>
    <lineage>
        <taxon>Bacteria</taxon>
        <taxon>Pseudomonadati</taxon>
        <taxon>Bacteroidota</taxon>
        <taxon>Bacteroidia</taxon>
        <taxon>Bacteroidales</taxon>
        <taxon>Bacteroidaceae</taxon>
        <taxon>Phocaeicola</taxon>
    </lineage>
</organism>
<accession>A0A413T5D3</accession>
<comment type="caution">
    <text evidence="10">The sequence shown here is derived from an EMBL/GenBank/DDBJ whole genome shotgun (WGS) entry which is preliminary data.</text>
</comment>
<sequence length="404" mass="45679">MKILHTSDWHLGHALYNYDRSEEQICFLNQLTGIVQEEQPDVMVVSGDIYHYSTPSAATQKMYTDGLLRIHQACPSMTIVVTAGNHDSSSKLEIDSNLWDHFRVKVIGHIERCGSAVNWEKQIITIPGQDGNPVGYIAAMPHVYPQNFPILSDDTPREERQSRFFQALLDETGKQNTQQLPVVLMAHLSVESSDRTGQDDSAGGMEFISLSTLGKGYDYLALGHIHCPQTLKGSENHARYCGTPLPVSFDETYPHSVTIVQIRHQGEQPEITTRSIRNPWPLLTIPDTPVPFDEALKALETYPDHEQTYIRLNVLIRDYLAPDCNEKASAATRGKACRFCYIKCTREQQEQATPETALTIQEVKEMSPLDIAKRYYREAEGEEMDEELCTLMQEVITQVHAKDI</sequence>
<evidence type="ECO:0000256" key="1">
    <source>
        <dbReference type="ARBA" id="ARBA00010555"/>
    </source>
</evidence>
<feature type="domain" description="Nuclease SbcCD subunit D C-terminal" evidence="9">
    <location>
        <begin position="281"/>
        <end position="378"/>
    </location>
</feature>
<dbReference type="Pfam" id="PF12320">
    <property type="entry name" value="SbcD_C"/>
    <property type="match status" value="1"/>
</dbReference>
<evidence type="ECO:0000313" key="11">
    <source>
        <dbReference type="Proteomes" id="UP000283855"/>
    </source>
</evidence>
<comment type="similarity">
    <text evidence="1 7">Belongs to the SbcD family.</text>
</comment>
<dbReference type="NCBIfam" id="TIGR00619">
    <property type="entry name" value="sbcd"/>
    <property type="match status" value="1"/>
</dbReference>
<dbReference type="Pfam" id="PF00149">
    <property type="entry name" value="Metallophos"/>
    <property type="match status" value="1"/>
</dbReference>
<comment type="function">
    <text evidence="7">SbcCD cleaves DNA hairpin structures. These structures can inhibit DNA replication and are intermediates in certain DNA recombination reactions. The complex acts as a 3'-&gt;5' double strand exonuclease that can open hairpins. It also has a 5' single-strand endonuclease activity.</text>
</comment>
<evidence type="ECO:0000256" key="5">
    <source>
        <dbReference type="ARBA" id="ARBA00022801"/>
    </source>
</evidence>
<dbReference type="GO" id="GO:0004519">
    <property type="term" value="F:endonuclease activity"/>
    <property type="evidence" value="ECO:0007669"/>
    <property type="project" value="UniProtKB-KW"/>
</dbReference>
<protein>
    <recommendedName>
        <fullName evidence="3 7">Nuclease SbcCD subunit D</fullName>
    </recommendedName>
</protein>
<dbReference type="Proteomes" id="UP000283855">
    <property type="component" value="Unassembled WGS sequence"/>
</dbReference>
<gene>
    <name evidence="7" type="primary">sbcD</name>
    <name evidence="10" type="ORF">DW921_00880</name>
</gene>
<evidence type="ECO:0000256" key="6">
    <source>
        <dbReference type="ARBA" id="ARBA00022839"/>
    </source>
</evidence>
<keyword evidence="5 7" id="KW-0378">Hydrolase</keyword>
<dbReference type="RefSeq" id="WP_118399841.1">
    <property type="nucleotide sequence ID" value="NZ_CABJGD010000001.1"/>
</dbReference>
<dbReference type="InterPro" id="IPR004593">
    <property type="entry name" value="SbcD"/>
</dbReference>
<reference evidence="10 11" key="1">
    <citation type="submission" date="2018-08" db="EMBL/GenBank/DDBJ databases">
        <title>A genome reference for cultivated species of the human gut microbiota.</title>
        <authorList>
            <person name="Zou Y."/>
            <person name="Xue W."/>
            <person name="Luo G."/>
        </authorList>
    </citation>
    <scope>NUCLEOTIDE SEQUENCE [LARGE SCALE GENOMIC DNA]</scope>
    <source>
        <strain evidence="10 11">AM42-38</strain>
    </source>
</reference>
<feature type="domain" description="Calcineurin-like phosphoesterase" evidence="8">
    <location>
        <begin position="1"/>
        <end position="228"/>
    </location>
</feature>
<comment type="subunit">
    <text evidence="2 7">Heterodimer of SbcC and SbcD.</text>
</comment>
<dbReference type="CDD" id="cd00840">
    <property type="entry name" value="MPP_Mre11_N"/>
    <property type="match status" value="1"/>
</dbReference>
<name>A0A413T5D3_9BACT</name>
<proteinExistence type="inferred from homology"/>